<evidence type="ECO:0000256" key="1">
    <source>
        <dbReference type="SAM" id="SignalP"/>
    </source>
</evidence>
<organism evidence="2 3">
    <name type="scientific">Labilibaculum antarcticum</name>
    <dbReference type="NCBI Taxonomy" id="1717717"/>
    <lineage>
        <taxon>Bacteria</taxon>
        <taxon>Pseudomonadati</taxon>
        <taxon>Bacteroidota</taxon>
        <taxon>Bacteroidia</taxon>
        <taxon>Marinilabiliales</taxon>
        <taxon>Marinifilaceae</taxon>
        <taxon>Labilibaculum</taxon>
    </lineage>
</organism>
<feature type="signal peptide" evidence="1">
    <location>
        <begin position="1"/>
        <end position="29"/>
    </location>
</feature>
<gene>
    <name evidence="2" type="ORF">ALGA_3948</name>
</gene>
<reference evidence="3" key="2">
    <citation type="journal article" date="2020" name="Antonie Van Leeuwenhoek">
        <title>Labilibaculum antarcticum sp. nov., a novel facultative anaerobic, psychrotorelant bacterium isolated from marine sediment of Antarctica.</title>
        <authorList>
            <person name="Watanabe M."/>
            <person name="Kojima H."/>
            <person name="Fukui M."/>
        </authorList>
    </citation>
    <scope>NUCLEOTIDE SEQUENCE [LARGE SCALE GENOMIC DNA]</scope>
    <source>
        <strain evidence="3">SPP2</strain>
    </source>
</reference>
<dbReference type="EMBL" id="AP018042">
    <property type="protein sequence ID" value="BAX82240.1"/>
    <property type="molecule type" value="Genomic_DNA"/>
</dbReference>
<sequence length="373" mass="39609">MKLIQLKSNVYKVSLLFICLLLNSCSSDKQDDNIKSQELIEISDNGPAAGNPNGNASIPAEARLEDVSQPDRVVGNGTAESCTSQAFIDAVALGGKIVFDCGSEPITIKLTETAKIFNDASNDIVIDGGGLVTLSGEGKTRILYMNTCDEDQHWTTSHCQNQDHPRVSLQNLTFINGNSKSEDLYDGGGAIWIRGGRLKIVNCRFFNNVCADLGPDVGGGAIRVFSQFENKPVYVVNCTFGGTEGYGNVGSNGGAISSIGVSWTIINSLFSYNQAIGNGGNPSQSGTPGGGSGGAIYNDGNTMTLDIRGTLIKQNEVTTHGSAIFFVTNDHSGNIRIDDSVIQDNIGGSWYPVYPSISMHSDTKIDVTDSLIE</sequence>
<feature type="chain" id="PRO_5013254150" description="Right handed beta helix domain-containing protein" evidence="1">
    <location>
        <begin position="30"/>
        <end position="373"/>
    </location>
</feature>
<evidence type="ECO:0000313" key="2">
    <source>
        <dbReference type="EMBL" id="BAX82240.1"/>
    </source>
</evidence>
<proteinExistence type="predicted"/>
<keyword evidence="1" id="KW-0732">Signal</keyword>
<name>A0A1Y1CPP5_9BACT</name>
<dbReference type="SUPFAM" id="SSF51126">
    <property type="entry name" value="Pectin lyase-like"/>
    <property type="match status" value="1"/>
</dbReference>
<dbReference type="RefSeq" id="WP_197705633.1">
    <property type="nucleotide sequence ID" value="NZ_AP018042.1"/>
</dbReference>
<dbReference type="InterPro" id="IPR011050">
    <property type="entry name" value="Pectin_lyase_fold/virulence"/>
</dbReference>
<protein>
    <recommendedName>
        <fullName evidence="4">Right handed beta helix domain-containing protein</fullName>
    </recommendedName>
</protein>
<reference evidence="2 3" key="1">
    <citation type="journal article" date="2018" name="Mar. Genomics">
        <title>Complete genome sequence of Marinifilaceae bacterium strain SPP2, isolated from the Antarctic marine sediment.</title>
        <authorList>
            <person name="Watanabe M."/>
            <person name="Kojima H."/>
            <person name="Fukui M."/>
        </authorList>
    </citation>
    <scope>NUCLEOTIDE SEQUENCE [LARGE SCALE GENOMIC DNA]</scope>
    <source>
        <strain evidence="2 3">SPP2</strain>
    </source>
</reference>
<evidence type="ECO:0008006" key="4">
    <source>
        <dbReference type="Google" id="ProtNLM"/>
    </source>
</evidence>
<dbReference type="AlphaFoldDB" id="A0A1Y1CPP5"/>
<accession>A0A1Y1CPP5</accession>
<evidence type="ECO:0000313" key="3">
    <source>
        <dbReference type="Proteomes" id="UP000218267"/>
    </source>
</evidence>
<dbReference type="Proteomes" id="UP000218267">
    <property type="component" value="Chromosome"/>
</dbReference>
<keyword evidence="3" id="KW-1185">Reference proteome</keyword>
<dbReference type="KEGG" id="mbas:ALGA_3948"/>